<evidence type="ECO:0000313" key="2">
    <source>
        <dbReference type="EMBL" id="AOR24629.1"/>
    </source>
</evidence>
<dbReference type="OrthoDB" id="1937707at2"/>
<protein>
    <submittedName>
        <fullName evidence="2">Type IV pilin</fullName>
    </submittedName>
</protein>
<keyword evidence="1" id="KW-1133">Transmembrane helix</keyword>
<keyword evidence="1" id="KW-0812">Transmembrane</keyword>
<dbReference type="PROSITE" id="PS00409">
    <property type="entry name" value="PROKAR_NTER_METHYL"/>
    <property type="match status" value="1"/>
</dbReference>
<dbReference type="STRING" id="394958.BGI42_13155"/>
<reference evidence="3" key="1">
    <citation type="submission" date="2016-09" db="EMBL/GenBank/DDBJ databases">
        <title>Genomics of Clostridium taeniosporum, an organism which forms endospores with ribbon-like appendages.</title>
        <authorList>
            <person name="Walker J.R."/>
        </authorList>
    </citation>
    <scope>NUCLEOTIDE SEQUENCE [LARGE SCALE GENOMIC DNA]</scope>
    <source>
        <strain evidence="3">1/k</strain>
    </source>
</reference>
<gene>
    <name evidence="2" type="ORF">BGI42_13155</name>
</gene>
<keyword evidence="3" id="KW-1185">Reference proteome</keyword>
<dbReference type="PANTHER" id="PTHR30093">
    <property type="entry name" value="GENERAL SECRETION PATHWAY PROTEIN G"/>
    <property type="match status" value="1"/>
</dbReference>
<sequence>MNKLSIKSLKNKKKKGFTLVELIIVVAIIGILAGIAIPKFGQVTKDANIKADIANAKNLHGIAAQLIAENVEIPKDGDVTGLVTKRIDGEKLPNPKAVSGEFVVTIDDKDNIVVEAAGKEVYPDYEKYGKTANKDESND</sequence>
<dbReference type="SUPFAM" id="SSF54523">
    <property type="entry name" value="Pili subunits"/>
    <property type="match status" value="1"/>
</dbReference>
<dbReference type="KEGG" id="ctae:BGI42_13155"/>
<dbReference type="Gene3D" id="3.30.700.10">
    <property type="entry name" value="Glycoprotein, Type 4 Pilin"/>
    <property type="match status" value="1"/>
</dbReference>
<organism evidence="2 3">
    <name type="scientific">Clostridium taeniosporum</name>
    <dbReference type="NCBI Taxonomy" id="394958"/>
    <lineage>
        <taxon>Bacteria</taxon>
        <taxon>Bacillati</taxon>
        <taxon>Bacillota</taxon>
        <taxon>Clostridia</taxon>
        <taxon>Eubacteriales</taxon>
        <taxon>Clostridiaceae</taxon>
        <taxon>Clostridium</taxon>
    </lineage>
</organism>
<accession>A0A1D7XNC5</accession>
<evidence type="ECO:0000313" key="3">
    <source>
        <dbReference type="Proteomes" id="UP000094652"/>
    </source>
</evidence>
<keyword evidence="1" id="KW-0472">Membrane</keyword>
<dbReference type="NCBIfam" id="TIGR02532">
    <property type="entry name" value="IV_pilin_GFxxxE"/>
    <property type="match status" value="1"/>
</dbReference>
<feature type="transmembrane region" description="Helical" evidence="1">
    <location>
        <begin position="16"/>
        <end position="37"/>
    </location>
</feature>
<name>A0A1D7XNC5_9CLOT</name>
<dbReference type="EMBL" id="CP017253">
    <property type="protein sequence ID" value="AOR24629.1"/>
    <property type="molecule type" value="Genomic_DNA"/>
</dbReference>
<dbReference type="RefSeq" id="WP_069680755.1">
    <property type="nucleotide sequence ID" value="NZ_CP017253.2"/>
</dbReference>
<dbReference type="InterPro" id="IPR012902">
    <property type="entry name" value="N_methyl_site"/>
</dbReference>
<dbReference type="AlphaFoldDB" id="A0A1D7XNC5"/>
<dbReference type="Proteomes" id="UP000094652">
    <property type="component" value="Chromosome"/>
</dbReference>
<dbReference type="InterPro" id="IPR045584">
    <property type="entry name" value="Pilin-like"/>
</dbReference>
<evidence type="ECO:0000256" key="1">
    <source>
        <dbReference type="SAM" id="Phobius"/>
    </source>
</evidence>
<proteinExistence type="predicted"/>
<dbReference type="Pfam" id="PF07963">
    <property type="entry name" value="N_methyl"/>
    <property type="match status" value="1"/>
</dbReference>